<evidence type="ECO:0000313" key="3">
    <source>
        <dbReference type="Proteomes" id="UP000814243"/>
    </source>
</evidence>
<dbReference type="PANTHER" id="PTHR42881:SF2">
    <property type="entry name" value="PROLYL ENDOPEPTIDASE"/>
    <property type="match status" value="1"/>
</dbReference>
<reference evidence="2" key="1">
    <citation type="journal article" date="2021" name="G3 (Bethesda)">
        <title>Genome and transcriptome analysis of the beet armyworm Spodoptera exigua reveals targets for pest control. .</title>
        <authorList>
            <person name="Simon S."/>
            <person name="Breeschoten T."/>
            <person name="Jansen H.J."/>
            <person name="Dirks R.P."/>
            <person name="Schranz M.E."/>
            <person name="Ros V.I.D."/>
        </authorList>
    </citation>
    <scope>NUCLEOTIDE SEQUENCE</scope>
    <source>
        <strain evidence="2">TB_SE_WUR_2020</strain>
    </source>
</reference>
<feature type="domain" description="Peptidase S9A N-terminal" evidence="1">
    <location>
        <begin position="28"/>
        <end position="95"/>
    </location>
</feature>
<dbReference type="AlphaFoldDB" id="A0A922M6Z3"/>
<gene>
    <name evidence="2" type="ORF">HF086_004703</name>
</gene>
<dbReference type="GO" id="GO:0070012">
    <property type="term" value="F:oligopeptidase activity"/>
    <property type="evidence" value="ECO:0007669"/>
    <property type="project" value="TreeGrafter"/>
</dbReference>
<dbReference type="GO" id="GO:0005829">
    <property type="term" value="C:cytosol"/>
    <property type="evidence" value="ECO:0007669"/>
    <property type="project" value="TreeGrafter"/>
</dbReference>
<dbReference type="Pfam" id="PF02897">
    <property type="entry name" value="Peptidase_S9_N"/>
    <property type="match status" value="1"/>
</dbReference>
<proteinExistence type="predicted"/>
<dbReference type="GO" id="GO:0004252">
    <property type="term" value="F:serine-type endopeptidase activity"/>
    <property type="evidence" value="ECO:0007669"/>
    <property type="project" value="InterPro"/>
</dbReference>
<dbReference type="InterPro" id="IPR051167">
    <property type="entry name" value="Prolyl_oligopep/macrocyclase"/>
</dbReference>
<organism evidence="2 3">
    <name type="scientific">Spodoptera exigua</name>
    <name type="common">Beet armyworm</name>
    <name type="synonym">Noctua fulgens</name>
    <dbReference type="NCBI Taxonomy" id="7107"/>
    <lineage>
        <taxon>Eukaryota</taxon>
        <taxon>Metazoa</taxon>
        <taxon>Ecdysozoa</taxon>
        <taxon>Arthropoda</taxon>
        <taxon>Hexapoda</taxon>
        <taxon>Insecta</taxon>
        <taxon>Pterygota</taxon>
        <taxon>Neoptera</taxon>
        <taxon>Endopterygota</taxon>
        <taxon>Lepidoptera</taxon>
        <taxon>Glossata</taxon>
        <taxon>Ditrysia</taxon>
        <taxon>Noctuoidea</taxon>
        <taxon>Noctuidae</taxon>
        <taxon>Amphipyrinae</taxon>
        <taxon>Spodoptera</taxon>
    </lineage>
</organism>
<dbReference type="EMBL" id="JACEFF010000758">
    <property type="protein sequence ID" value="KAH9631542.1"/>
    <property type="molecule type" value="Genomic_DNA"/>
</dbReference>
<accession>A0A922M6Z3</accession>
<comment type="caution">
    <text evidence="2">The sequence shown here is derived from an EMBL/GenBank/DDBJ whole genome shotgun (WGS) entry which is preliminary data.</text>
</comment>
<evidence type="ECO:0000313" key="2">
    <source>
        <dbReference type="EMBL" id="KAH9631542.1"/>
    </source>
</evidence>
<sequence>MKSYLSLALCNEELKEAFKRGYQSFWLSVLYVQDSLDGEPRVFLDPNTLSEDGTIALSGSRFTEDGNTFAYGLSASGSDWITIHLKDVATGKNLTVPIV</sequence>
<name>A0A922M6Z3_SPOEX</name>
<dbReference type="Gene3D" id="2.130.10.120">
    <property type="entry name" value="Prolyl oligopeptidase, N-terminal domain"/>
    <property type="match status" value="1"/>
</dbReference>
<dbReference type="SUPFAM" id="SSF50993">
    <property type="entry name" value="Peptidase/esterase 'gauge' domain"/>
    <property type="match status" value="1"/>
</dbReference>
<dbReference type="InterPro" id="IPR023302">
    <property type="entry name" value="Pept_S9A_N"/>
</dbReference>
<evidence type="ECO:0000259" key="1">
    <source>
        <dbReference type="Pfam" id="PF02897"/>
    </source>
</evidence>
<dbReference type="PANTHER" id="PTHR42881">
    <property type="entry name" value="PROLYL ENDOPEPTIDASE"/>
    <property type="match status" value="1"/>
</dbReference>
<protein>
    <recommendedName>
        <fullName evidence="1">Peptidase S9A N-terminal domain-containing protein</fullName>
    </recommendedName>
</protein>
<dbReference type="Proteomes" id="UP000814243">
    <property type="component" value="Unassembled WGS sequence"/>
</dbReference>